<dbReference type="InterPro" id="IPR029039">
    <property type="entry name" value="Flavoprotein-like_sf"/>
</dbReference>
<proteinExistence type="predicted"/>
<dbReference type="SUPFAM" id="SSF52218">
    <property type="entry name" value="Flavoproteins"/>
    <property type="match status" value="1"/>
</dbReference>
<organism evidence="3 4">
    <name type="scientific">Blastopirellula retiformator</name>
    <dbReference type="NCBI Taxonomy" id="2527970"/>
    <lineage>
        <taxon>Bacteria</taxon>
        <taxon>Pseudomonadati</taxon>
        <taxon>Planctomycetota</taxon>
        <taxon>Planctomycetia</taxon>
        <taxon>Pirellulales</taxon>
        <taxon>Pirellulaceae</taxon>
        <taxon>Blastopirellula</taxon>
    </lineage>
</organism>
<evidence type="ECO:0000313" key="3">
    <source>
        <dbReference type="EMBL" id="TWT33202.1"/>
    </source>
</evidence>
<dbReference type="Proteomes" id="UP000318878">
    <property type="component" value="Unassembled WGS sequence"/>
</dbReference>
<evidence type="ECO:0000256" key="1">
    <source>
        <dbReference type="ARBA" id="ARBA00001917"/>
    </source>
</evidence>
<protein>
    <submittedName>
        <fullName evidence="3">Flavodoxin</fullName>
    </submittedName>
</protein>
<gene>
    <name evidence="3" type="primary">fldA_1</name>
    <name evidence="3" type="ORF">Enr8_30270</name>
</gene>
<dbReference type="GO" id="GO:0010181">
    <property type="term" value="F:FMN binding"/>
    <property type="evidence" value="ECO:0007669"/>
    <property type="project" value="InterPro"/>
</dbReference>
<comment type="caution">
    <text evidence="3">The sequence shown here is derived from an EMBL/GenBank/DDBJ whole genome shotgun (WGS) entry which is preliminary data.</text>
</comment>
<dbReference type="EMBL" id="SJPF01000003">
    <property type="protein sequence ID" value="TWT33202.1"/>
    <property type="molecule type" value="Genomic_DNA"/>
</dbReference>
<dbReference type="PANTHER" id="PTHR30546:SF23">
    <property type="entry name" value="FLAVOPROTEIN-LIKE PROTEIN YCP4-RELATED"/>
    <property type="match status" value="1"/>
</dbReference>
<dbReference type="InterPro" id="IPR001226">
    <property type="entry name" value="Flavodoxin_CS"/>
</dbReference>
<reference evidence="3 4" key="1">
    <citation type="submission" date="2019-02" db="EMBL/GenBank/DDBJ databases">
        <title>Deep-cultivation of Planctomycetes and their phenomic and genomic characterization uncovers novel biology.</title>
        <authorList>
            <person name="Wiegand S."/>
            <person name="Jogler M."/>
            <person name="Boedeker C."/>
            <person name="Pinto D."/>
            <person name="Vollmers J."/>
            <person name="Rivas-Marin E."/>
            <person name="Kohn T."/>
            <person name="Peeters S.H."/>
            <person name="Heuer A."/>
            <person name="Rast P."/>
            <person name="Oberbeckmann S."/>
            <person name="Bunk B."/>
            <person name="Jeske O."/>
            <person name="Meyerdierks A."/>
            <person name="Storesund J.E."/>
            <person name="Kallscheuer N."/>
            <person name="Luecker S."/>
            <person name="Lage O.M."/>
            <person name="Pohl T."/>
            <person name="Merkel B.J."/>
            <person name="Hornburger P."/>
            <person name="Mueller R.-W."/>
            <person name="Bruemmer F."/>
            <person name="Labrenz M."/>
            <person name="Spormann A.M."/>
            <person name="Op Den Camp H."/>
            <person name="Overmann J."/>
            <person name="Amann R."/>
            <person name="Jetten M.S.M."/>
            <person name="Mascher T."/>
            <person name="Medema M.H."/>
            <person name="Devos D.P."/>
            <person name="Kaster A.-K."/>
            <person name="Ovreas L."/>
            <person name="Rohde M."/>
            <person name="Galperin M.Y."/>
            <person name="Jogler C."/>
        </authorList>
    </citation>
    <scope>NUCLEOTIDE SEQUENCE [LARGE SCALE GENOMIC DNA]</scope>
    <source>
        <strain evidence="3 4">Enr8</strain>
    </source>
</reference>
<feature type="domain" description="Flavodoxin-like" evidence="2">
    <location>
        <begin position="4"/>
        <end position="166"/>
    </location>
</feature>
<evidence type="ECO:0000259" key="2">
    <source>
        <dbReference type="PROSITE" id="PS50902"/>
    </source>
</evidence>
<dbReference type="PROSITE" id="PS00201">
    <property type="entry name" value="FLAVODOXIN"/>
    <property type="match status" value="1"/>
</dbReference>
<name>A0A5C5V622_9BACT</name>
<comment type="cofactor">
    <cofactor evidence="1">
        <name>FMN</name>
        <dbReference type="ChEBI" id="CHEBI:58210"/>
    </cofactor>
</comment>
<dbReference type="PANTHER" id="PTHR30546">
    <property type="entry name" value="FLAVODOXIN-RELATED PROTEIN WRBA-RELATED"/>
    <property type="match status" value="1"/>
</dbReference>
<dbReference type="GO" id="GO:0009055">
    <property type="term" value="F:electron transfer activity"/>
    <property type="evidence" value="ECO:0007669"/>
    <property type="project" value="InterPro"/>
</dbReference>
<dbReference type="GO" id="GO:0016020">
    <property type="term" value="C:membrane"/>
    <property type="evidence" value="ECO:0007669"/>
    <property type="project" value="TreeGrafter"/>
</dbReference>
<accession>A0A5C5V622</accession>
<dbReference type="Gene3D" id="3.40.50.360">
    <property type="match status" value="1"/>
</dbReference>
<keyword evidence="4" id="KW-1185">Reference proteome</keyword>
<dbReference type="GO" id="GO:0003955">
    <property type="term" value="F:NAD(P)H dehydrogenase (quinone) activity"/>
    <property type="evidence" value="ECO:0007669"/>
    <property type="project" value="TreeGrafter"/>
</dbReference>
<sequence>MCKILVLYHSNSGNTAKMAHEVASGAKEVTGAAVRLLPIEEATSGDLDWCEGIALGSPTNYGTVSWQMKKWWDEQPIENWGKRDGRIGCAFSSAASWGGGQELTCMTLNTILINYGYLVFGVTDLTGPQHTLHYGAIQAGEPRQDKEIAGCRRLGRRLAEWVAVFFHGRHDLHPLEQGYDRFGHLKSGDA</sequence>
<dbReference type="RefSeq" id="WP_146432854.1">
    <property type="nucleotide sequence ID" value="NZ_SJPF01000003.1"/>
</dbReference>
<dbReference type="FunFam" id="3.40.50.360:FF:000069">
    <property type="entry name" value="Flavodoxin"/>
    <property type="match status" value="1"/>
</dbReference>
<dbReference type="PROSITE" id="PS50902">
    <property type="entry name" value="FLAVODOXIN_LIKE"/>
    <property type="match status" value="1"/>
</dbReference>
<dbReference type="OrthoDB" id="9801479at2"/>
<evidence type="ECO:0000313" key="4">
    <source>
        <dbReference type="Proteomes" id="UP000318878"/>
    </source>
</evidence>
<dbReference type="InterPro" id="IPR008254">
    <property type="entry name" value="Flavodoxin/NO_synth"/>
</dbReference>
<dbReference type="AlphaFoldDB" id="A0A5C5V622"/>
<dbReference type="Pfam" id="PF00258">
    <property type="entry name" value="Flavodoxin_1"/>
    <property type="match status" value="1"/>
</dbReference>